<evidence type="ECO:0000313" key="2">
    <source>
        <dbReference type="EMBL" id="MBW78793.1"/>
    </source>
</evidence>
<evidence type="ECO:0008006" key="3">
    <source>
        <dbReference type="Google" id="ProtNLM"/>
    </source>
</evidence>
<feature type="chain" id="PRO_5014720975" description="Secreted protein" evidence="1">
    <location>
        <begin position="17"/>
        <end position="122"/>
    </location>
</feature>
<sequence length="122" mass="13625">MTSAFGFVLTIPLLLAAAPPAAPPAAAAAVAVAPAAALLAASAMLIDPRGCTLRRSLLDAPVLWRIERLHSRCRLLYLRCPVRSSVRPSPVAWRRRLSCRFEGVWRCYWRIQWLVICIDYLR</sequence>
<reference evidence="2" key="1">
    <citation type="submission" date="2018-01" db="EMBL/GenBank/DDBJ databases">
        <title>An insight into the sialome of Amazonian anophelines.</title>
        <authorList>
            <person name="Ribeiro J.M."/>
            <person name="Scarpassa V."/>
            <person name="Calvo E."/>
        </authorList>
    </citation>
    <scope>NUCLEOTIDE SEQUENCE</scope>
</reference>
<name>A0A2M4DML4_ANODA</name>
<dbReference type="AlphaFoldDB" id="A0A2M4DML4"/>
<organism evidence="2">
    <name type="scientific">Anopheles darlingi</name>
    <name type="common">Mosquito</name>
    <dbReference type="NCBI Taxonomy" id="43151"/>
    <lineage>
        <taxon>Eukaryota</taxon>
        <taxon>Metazoa</taxon>
        <taxon>Ecdysozoa</taxon>
        <taxon>Arthropoda</taxon>
        <taxon>Hexapoda</taxon>
        <taxon>Insecta</taxon>
        <taxon>Pterygota</taxon>
        <taxon>Neoptera</taxon>
        <taxon>Endopterygota</taxon>
        <taxon>Diptera</taxon>
        <taxon>Nematocera</taxon>
        <taxon>Culicoidea</taxon>
        <taxon>Culicidae</taxon>
        <taxon>Anophelinae</taxon>
        <taxon>Anopheles</taxon>
    </lineage>
</organism>
<dbReference type="EMBL" id="GGFL01014615">
    <property type="protein sequence ID" value="MBW78793.1"/>
    <property type="molecule type" value="Transcribed_RNA"/>
</dbReference>
<accession>A0A2M4DML4</accession>
<feature type="signal peptide" evidence="1">
    <location>
        <begin position="1"/>
        <end position="16"/>
    </location>
</feature>
<protein>
    <recommendedName>
        <fullName evidence="3">Secreted protein</fullName>
    </recommendedName>
</protein>
<evidence type="ECO:0000256" key="1">
    <source>
        <dbReference type="SAM" id="SignalP"/>
    </source>
</evidence>
<keyword evidence="1" id="KW-0732">Signal</keyword>
<proteinExistence type="predicted"/>